<evidence type="ECO:0000259" key="1">
    <source>
        <dbReference type="Pfam" id="PF00534"/>
    </source>
</evidence>
<reference evidence="3 4" key="1">
    <citation type="journal article" date="2013" name="Genome Biol.">
        <title>Genomic analysis reveals key aspects of prokaryotic symbiosis in the phototrophic consortium "Chlorochromatium aggregatum".</title>
        <authorList>
            <person name="Liu Z."/>
            <person name="Muller J."/>
            <person name="Li T."/>
            <person name="Alvey R.M."/>
            <person name="Vogl K."/>
            <person name="Frigaard N.U."/>
            <person name="Rockwell N.C."/>
            <person name="Boyd E.S."/>
            <person name="Tomsho L.P."/>
            <person name="Schuster S.C."/>
            <person name="Henke P."/>
            <person name="Rohde M."/>
            <person name="Overmann J."/>
            <person name="Bryant D.A."/>
        </authorList>
    </citation>
    <scope>NUCLEOTIDE SEQUENCE [LARGE SCALE GENOMIC DNA]</scope>
    <source>
        <strain evidence="3">CR</strain>
    </source>
</reference>
<accession>U5NAN8</accession>
<proteinExistence type="predicted"/>
<dbReference type="Pfam" id="PF00534">
    <property type="entry name" value="Glycos_transf_1"/>
    <property type="match status" value="1"/>
</dbReference>
<evidence type="ECO:0000313" key="4">
    <source>
        <dbReference type="Proteomes" id="UP000017184"/>
    </source>
</evidence>
<dbReference type="InterPro" id="IPR028098">
    <property type="entry name" value="Glyco_trans_4-like_N"/>
</dbReference>
<dbReference type="HOGENOM" id="CLU_009583_2_1_4"/>
<dbReference type="EMBL" id="CP004885">
    <property type="protein sequence ID" value="AGX88350.1"/>
    <property type="molecule type" value="Genomic_DNA"/>
</dbReference>
<protein>
    <submittedName>
        <fullName evidence="3">Rhamnosyltransferase</fullName>
    </submittedName>
</protein>
<dbReference type="STRING" id="946483.Cenrod_2288"/>
<dbReference type="GO" id="GO:0016757">
    <property type="term" value="F:glycosyltransferase activity"/>
    <property type="evidence" value="ECO:0007669"/>
    <property type="project" value="InterPro"/>
</dbReference>
<dbReference type="PANTHER" id="PTHR12526:SF627">
    <property type="entry name" value="D-RHAMNOSYLTRANSFERASE WBPZ"/>
    <property type="match status" value="1"/>
</dbReference>
<dbReference type="InterPro" id="IPR001296">
    <property type="entry name" value="Glyco_trans_1"/>
</dbReference>
<dbReference type="PATRIC" id="fig|946483.4.peg.2306"/>
<evidence type="ECO:0000313" key="3">
    <source>
        <dbReference type="EMBL" id="AGX88350.1"/>
    </source>
</evidence>
<dbReference type="Proteomes" id="UP000017184">
    <property type="component" value="Chromosome"/>
</dbReference>
<organism evidence="3 4">
    <name type="scientific">Candidatus Symbiobacter mobilis CR</name>
    <dbReference type="NCBI Taxonomy" id="946483"/>
    <lineage>
        <taxon>Bacteria</taxon>
        <taxon>Pseudomonadati</taxon>
        <taxon>Pseudomonadota</taxon>
        <taxon>Betaproteobacteria</taxon>
        <taxon>Burkholderiales</taxon>
        <taxon>Comamonadaceae</taxon>
    </lineage>
</organism>
<dbReference type="PANTHER" id="PTHR12526">
    <property type="entry name" value="GLYCOSYLTRANSFERASE"/>
    <property type="match status" value="1"/>
</dbReference>
<dbReference type="eggNOG" id="COG0438">
    <property type="taxonomic scope" value="Bacteria"/>
</dbReference>
<evidence type="ECO:0000259" key="2">
    <source>
        <dbReference type="Pfam" id="PF13439"/>
    </source>
</evidence>
<dbReference type="Pfam" id="PF13439">
    <property type="entry name" value="Glyco_transf_4"/>
    <property type="match status" value="1"/>
</dbReference>
<dbReference type="AlphaFoldDB" id="U5NAN8"/>
<dbReference type="SUPFAM" id="SSF53756">
    <property type="entry name" value="UDP-Glycosyltransferase/glycogen phosphorylase"/>
    <property type="match status" value="1"/>
</dbReference>
<gene>
    <name evidence="3" type="ORF">Cenrod_2288</name>
</gene>
<keyword evidence="3" id="KW-0808">Transferase</keyword>
<keyword evidence="4" id="KW-1185">Reference proteome</keyword>
<name>U5NAN8_9BURK</name>
<feature type="domain" description="Glycosyltransferase subfamily 4-like N-terminal" evidence="2">
    <location>
        <begin position="1"/>
        <end position="158"/>
    </location>
</feature>
<dbReference type="Gene3D" id="3.40.50.2000">
    <property type="entry name" value="Glycogen Phosphorylase B"/>
    <property type="match status" value="2"/>
</dbReference>
<feature type="domain" description="Glycosyl transferase family 1" evidence="1">
    <location>
        <begin position="179"/>
        <end position="330"/>
    </location>
</feature>
<dbReference type="KEGG" id="cbx:Cenrod_2288"/>
<sequence length="356" mass="40164">MGGVEQVIHQLARGISTLGINTHVLSLTSGRELKTIKIEGYFVHRAQCHFYVASTGFSATVFHHFTQLSKDVDIIHYHYPWPLMDLVHFVTRVKKPTVVTYHADIVRQKHLFNIYRPLQERFLNSVDKIIATSSNYYASSPVLQKFAQKVSVIPIGLDKATYPEPSVEKVKYWHQRFGSKFFLFVGVLRHYKGLHTLLKASENVEFPVVIVGNGPLEKSLKHHAMKLGLSQVHFLGYLSNEDKVALLTLCYGIVFPSHLRSEAFGITLLEGAMFGKPMISSEIGTGTTSINIAGETGLVVPPADHHALKQAMLYLWQHPDEAIAMGKRSKTKYQTHFTADRMVKSYIDIYNQLLTA</sequence>